<evidence type="ECO:0000313" key="1">
    <source>
        <dbReference type="EMBL" id="ANE46571.1"/>
    </source>
</evidence>
<protein>
    <submittedName>
        <fullName evidence="1">Uncharacterized protein</fullName>
    </submittedName>
</protein>
<reference evidence="1 2" key="1">
    <citation type="submission" date="2015-01" db="EMBL/GenBank/DDBJ databases">
        <title>Paenibacillus swuensis/DY6/whole genome sequencing.</title>
        <authorList>
            <person name="Kim M.K."/>
            <person name="Srinivasan S."/>
            <person name="Lee J.-J."/>
        </authorList>
    </citation>
    <scope>NUCLEOTIDE SEQUENCE [LARGE SCALE GENOMIC DNA]</scope>
    <source>
        <strain evidence="1 2">DY6</strain>
    </source>
</reference>
<keyword evidence="2" id="KW-1185">Reference proteome</keyword>
<dbReference type="EMBL" id="CP011388">
    <property type="protein sequence ID" value="ANE46571.1"/>
    <property type="molecule type" value="Genomic_DNA"/>
</dbReference>
<organism evidence="1 2">
    <name type="scientific">Paenibacillus swuensis</name>
    <dbReference type="NCBI Taxonomy" id="1178515"/>
    <lineage>
        <taxon>Bacteria</taxon>
        <taxon>Bacillati</taxon>
        <taxon>Bacillota</taxon>
        <taxon>Bacilli</taxon>
        <taxon>Bacillales</taxon>
        <taxon>Paenibacillaceae</taxon>
        <taxon>Paenibacillus</taxon>
    </lineage>
</organism>
<name>A0A172THQ3_9BACL</name>
<dbReference type="KEGG" id="pswu:SY83_10125"/>
<dbReference type="Proteomes" id="UP000076927">
    <property type="component" value="Chromosome"/>
</dbReference>
<gene>
    <name evidence="1" type="ORF">SY83_10125</name>
</gene>
<proteinExistence type="predicted"/>
<accession>A0A172THQ3</accession>
<dbReference type="PATRIC" id="fig|1178515.4.peg.2029"/>
<dbReference type="STRING" id="1178515.SY83_10125"/>
<dbReference type="AlphaFoldDB" id="A0A172THQ3"/>
<sequence>MVGGRLFLGTNKLVRGGWLFLFGATCWGLPLTQFWGGGIKKNFGVAKYINNGINLCQSHDLKIYLIVLSVQ</sequence>
<evidence type="ECO:0000313" key="2">
    <source>
        <dbReference type="Proteomes" id="UP000076927"/>
    </source>
</evidence>